<proteinExistence type="predicted"/>
<feature type="compositionally biased region" description="Polar residues" evidence="1">
    <location>
        <begin position="317"/>
        <end position="339"/>
    </location>
</feature>
<evidence type="ECO:0000256" key="1">
    <source>
        <dbReference type="SAM" id="MobiDB-lite"/>
    </source>
</evidence>
<reference evidence="2 3" key="1">
    <citation type="submission" date="2020-04" db="EMBL/GenBank/DDBJ databases">
        <title>MicrobeNet Type strains.</title>
        <authorList>
            <person name="Nicholson A.C."/>
        </authorList>
    </citation>
    <scope>NUCLEOTIDE SEQUENCE [LARGE SCALE GENOMIC DNA]</scope>
    <source>
        <strain evidence="2 3">DSM 44956</strain>
    </source>
</reference>
<dbReference type="InterPro" id="IPR038332">
    <property type="entry name" value="PPE_sf"/>
</dbReference>
<evidence type="ECO:0008006" key="4">
    <source>
        <dbReference type="Google" id="ProtNLM"/>
    </source>
</evidence>
<feature type="compositionally biased region" description="Basic and acidic residues" evidence="1">
    <location>
        <begin position="361"/>
        <end position="384"/>
    </location>
</feature>
<dbReference type="EMBL" id="JAAXOS010000002">
    <property type="protein sequence ID" value="NKY25385.1"/>
    <property type="molecule type" value="Genomic_DNA"/>
</dbReference>
<dbReference type="Gene3D" id="1.20.1260.20">
    <property type="entry name" value="PPE superfamily"/>
    <property type="match status" value="1"/>
</dbReference>
<evidence type="ECO:0000313" key="2">
    <source>
        <dbReference type="EMBL" id="NKY25385.1"/>
    </source>
</evidence>
<feature type="compositionally biased region" description="Low complexity" evidence="1">
    <location>
        <begin position="166"/>
        <end position="181"/>
    </location>
</feature>
<feature type="compositionally biased region" description="Low complexity" evidence="1">
    <location>
        <begin position="295"/>
        <end position="310"/>
    </location>
</feature>
<feature type="region of interest" description="Disordered" evidence="1">
    <location>
        <begin position="152"/>
        <end position="398"/>
    </location>
</feature>
<dbReference type="InterPro" id="IPR036689">
    <property type="entry name" value="ESAT-6-like_sf"/>
</dbReference>
<sequence length="398" mass="40216">MRQTDGRAITNPENAHSFSHAEIKQAADAMNPAGLEGAFAAWSAIAAAVTNAGQQFENAIKNAVEQNWEGAAADSAVRGVRDYTARVGELGEALGAQSLPLSAAADAAAKFKASVPELVDTSAGAGNAEQRNSREEQARDEMNTQYIQPYGATAPAIPTLPPPVDPAATTPTGIETGTGTAVNSDVGAQPVDADRPTDTSSSGDEPSSEGTASAADVEEERTSDEPAQPAAEDTSETTTPQAVAQGQDTATTTPVSATSAQTTTTSSTPLVSTTPPPTSAPAAVVPAAFEGRPNGTPARQATPGAAGTPGVADNEARSGTSRPAQPTTPGAANPQTSTVGRPAAPGGAGYSGMVPPGLRGRRADDDEHKSPKYLRTEEHAKELLGEVQPTVPPALGEK</sequence>
<evidence type="ECO:0000313" key="3">
    <source>
        <dbReference type="Proteomes" id="UP000540698"/>
    </source>
</evidence>
<feature type="compositionally biased region" description="Polar residues" evidence="1">
    <location>
        <begin position="236"/>
        <end position="248"/>
    </location>
</feature>
<dbReference type="SUPFAM" id="SSF140453">
    <property type="entry name" value="EsxAB dimer-like"/>
    <property type="match status" value="1"/>
</dbReference>
<comment type="caution">
    <text evidence="2">The sequence shown here is derived from an EMBL/GenBank/DDBJ whole genome shotgun (WGS) entry which is preliminary data.</text>
</comment>
<feature type="compositionally biased region" description="Low complexity" evidence="1">
    <location>
        <begin position="249"/>
        <end position="273"/>
    </location>
</feature>
<keyword evidence="3" id="KW-1185">Reference proteome</keyword>
<dbReference type="AlphaFoldDB" id="A0A7X6L098"/>
<feature type="compositionally biased region" description="Polar residues" evidence="1">
    <location>
        <begin position="198"/>
        <end position="211"/>
    </location>
</feature>
<organism evidence="2 3">
    <name type="scientific">Nocardia gamkensis</name>
    <dbReference type="NCBI Taxonomy" id="352869"/>
    <lineage>
        <taxon>Bacteria</taxon>
        <taxon>Bacillati</taxon>
        <taxon>Actinomycetota</taxon>
        <taxon>Actinomycetes</taxon>
        <taxon>Mycobacteriales</taxon>
        <taxon>Nocardiaceae</taxon>
        <taxon>Nocardia</taxon>
    </lineage>
</organism>
<name>A0A7X6L098_9NOCA</name>
<gene>
    <name evidence="2" type="ORF">HGB38_03930</name>
</gene>
<protein>
    <recommendedName>
        <fullName evidence="4">PPE family domain-containing protein</fullName>
    </recommendedName>
</protein>
<dbReference type="RefSeq" id="WP_062972480.1">
    <property type="nucleotide sequence ID" value="NZ_JAAXOS010000002.1"/>
</dbReference>
<dbReference type="Proteomes" id="UP000540698">
    <property type="component" value="Unassembled WGS sequence"/>
</dbReference>
<accession>A0A7X6L098</accession>